<accession>A0A2A2KBT1</accession>
<feature type="signal peptide" evidence="1">
    <location>
        <begin position="1"/>
        <end position="40"/>
    </location>
</feature>
<dbReference type="SUPFAM" id="SSF49354">
    <property type="entry name" value="PapD-like"/>
    <property type="match status" value="1"/>
</dbReference>
<dbReference type="InterPro" id="IPR008962">
    <property type="entry name" value="PapD-like_sf"/>
</dbReference>
<sequence length="264" mass="28752">MATEPLPINTFPSMTHGVRIMNIFRLLASTLLTLPLVASAAPELNVGALYDYIDGDKSTLLKRVRNSGDTTAFVKVSVAELVYDATGVAREIVTDGLPLEQRGLVASPARLIVPAQGMQAVRLLYRGSREQERYFRLRFVPVLPEQGDGFMVDEQEAEKYRDSLKAGVNLLAGYGSLLFVRPAETRYQTHVGRAGGQLTVVNQGNATVVLDHFRLCQAAGQKCGPATKHHILPGRTRQFDGQVGKVHQLELIEGGNAKAMVVEG</sequence>
<keyword evidence="1" id="KW-0732">Signal</keyword>
<feature type="chain" id="PRO_5012968618" description="Pili assembly chaperone N-terminal domain-containing protein" evidence="1">
    <location>
        <begin position="41"/>
        <end position="264"/>
    </location>
</feature>
<protein>
    <recommendedName>
        <fullName evidence="4">Pili assembly chaperone N-terminal domain-containing protein</fullName>
    </recommendedName>
</protein>
<evidence type="ECO:0000313" key="3">
    <source>
        <dbReference type="Proteomes" id="UP000218231"/>
    </source>
</evidence>
<keyword evidence="3" id="KW-1185">Reference proteome</keyword>
<reference evidence="2 3" key="1">
    <citation type="journal article" date="2017" name="Curr. Biol.">
        <title>Genome architecture and evolution of a unichromosomal asexual nematode.</title>
        <authorList>
            <person name="Fradin H."/>
            <person name="Zegar C."/>
            <person name="Gutwein M."/>
            <person name="Lucas J."/>
            <person name="Kovtun M."/>
            <person name="Corcoran D."/>
            <person name="Baugh L.R."/>
            <person name="Kiontke K."/>
            <person name="Gunsalus K."/>
            <person name="Fitch D.H."/>
            <person name="Piano F."/>
        </authorList>
    </citation>
    <scope>NUCLEOTIDE SEQUENCE [LARGE SCALE GENOMIC DNA]</scope>
    <source>
        <strain evidence="2">PF1309</strain>
    </source>
</reference>
<evidence type="ECO:0000256" key="1">
    <source>
        <dbReference type="SAM" id="SignalP"/>
    </source>
</evidence>
<proteinExistence type="predicted"/>
<evidence type="ECO:0008006" key="4">
    <source>
        <dbReference type="Google" id="ProtNLM"/>
    </source>
</evidence>
<evidence type="ECO:0000313" key="2">
    <source>
        <dbReference type="EMBL" id="PAV71454.1"/>
    </source>
</evidence>
<dbReference type="EMBL" id="LIAE01009019">
    <property type="protein sequence ID" value="PAV71454.1"/>
    <property type="molecule type" value="Genomic_DNA"/>
</dbReference>
<gene>
    <name evidence="2" type="ORF">WR25_01307</name>
</gene>
<dbReference type="Gene3D" id="2.60.40.10">
    <property type="entry name" value="Immunoglobulins"/>
    <property type="match status" value="1"/>
</dbReference>
<comment type="caution">
    <text evidence="2">The sequence shown here is derived from an EMBL/GenBank/DDBJ whole genome shotgun (WGS) entry which is preliminary data.</text>
</comment>
<dbReference type="AlphaFoldDB" id="A0A2A2KBT1"/>
<organism evidence="2 3">
    <name type="scientific">Diploscapter pachys</name>
    <dbReference type="NCBI Taxonomy" id="2018661"/>
    <lineage>
        <taxon>Eukaryota</taxon>
        <taxon>Metazoa</taxon>
        <taxon>Ecdysozoa</taxon>
        <taxon>Nematoda</taxon>
        <taxon>Chromadorea</taxon>
        <taxon>Rhabditida</taxon>
        <taxon>Rhabditina</taxon>
        <taxon>Rhabditomorpha</taxon>
        <taxon>Rhabditoidea</taxon>
        <taxon>Rhabditidae</taxon>
        <taxon>Diploscapter</taxon>
    </lineage>
</organism>
<dbReference type="InterPro" id="IPR013783">
    <property type="entry name" value="Ig-like_fold"/>
</dbReference>
<name>A0A2A2KBT1_9BILA</name>
<dbReference type="Proteomes" id="UP000218231">
    <property type="component" value="Unassembled WGS sequence"/>
</dbReference>